<dbReference type="VEuPathDB" id="VectorBase:GBRI017820"/>
<feature type="compositionally biased region" description="Gly residues" evidence="1">
    <location>
        <begin position="244"/>
        <end position="281"/>
    </location>
</feature>
<evidence type="ECO:0000256" key="1">
    <source>
        <dbReference type="SAM" id="MobiDB-lite"/>
    </source>
</evidence>
<dbReference type="InterPro" id="IPR003165">
    <property type="entry name" value="Piwi"/>
</dbReference>
<feature type="compositionally biased region" description="Basic and acidic residues" evidence="1">
    <location>
        <begin position="177"/>
        <end position="189"/>
    </location>
</feature>
<sequence length="675" mass="75458">MARLASGKGLGNESISFVEKITSRSSSLNTHITWKDLKSSNTKTKSTDLKSEKILWGGKIVSDLIFMMLFGRKAMFVAENKQNQDSENNQDKPQQTPRQQASENKEKKQPGNVGNPNQGQGQQSKGGGKKDQGEQQPQQSGGGRGGHEQQQQLKQQPGAEVANRNNKQQQGRKQEKRQHEGENDGRKNEQQQTGQQGVNLSKQQQQPKQEGTWRGQPKQQQSVERQQQAGQHDTRGGQQAGQQGAWGGQAGQQGSRGGQKSGQQVGRGGQEGWGGQQGAGKGAQQQQAGQHDTRGGQQAGKQGAAAQQLDVKLAQEGDIRGFRNIDFVLQDLSKEGYALVIVVLPNYGTSYSSVKQNAELKVGILTQCIKERTVLRAPKDASVIQNLMLKVNSKLNGTNHKMSKEKEAELKKLLQPIRNVMFMGADVTHPSPDQRHIPSVVGVAASHDAYGACYNMQYRLQKSTLEEIEDMKSITEYHLGVYKSYQNRYPDYIIYYRDGVSDGQFPKIKKDELGGIRRACAQVGCKPKITCLIVVKRHHTRFFPLRQSQGYRDFNNVEPGTVVDQYIVHPNERQFFLVSHKAIQGTAKPTRYNIIEDDSNFDIDLLQKLSYNLCHMFPRCNRAVSYPAPAYLAHLVAFRGRVYLEGTMRFGNLKDEYKKRSIQTALMKQNPMYFV</sequence>
<dbReference type="SUPFAM" id="SSF53098">
    <property type="entry name" value="Ribonuclease H-like"/>
    <property type="match status" value="1"/>
</dbReference>
<feature type="region of interest" description="Disordered" evidence="1">
    <location>
        <begin position="81"/>
        <end position="303"/>
    </location>
</feature>
<dbReference type="Gene3D" id="3.30.420.10">
    <property type="entry name" value="Ribonuclease H-like superfamily/Ribonuclease H"/>
    <property type="match status" value="1"/>
</dbReference>
<name>A0A1A9WFH2_9MUSC</name>
<proteinExistence type="predicted"/>
<dbReference type="SMART" id="SM00950">
    <property type="entry name" value="Piwi"/>
    <property type="match status" value="1"/>
</dbReference>
<dbReference type="EnsemblMetazoa" id="GBRI017820-RA">
    <property type="protein sequence ID" value="GBRI017820-PA"/>
    <property type="gene ID" value="GBRI017820"/>
</dbReference>
<dbReference type="GO" id="GO:0003676">
    <property type="term" value="F:nucleic acid binding"/>
    <property type="evidence" value="ECO:0007669"/>
    <property type="project" value="InterPro"/>
</dbReference>
<dbReference type="STRING" id="37001.A0A1A9WFH2"/>
<feature type="compositionally biased region" description="Low complexity" evidence="1">
    <location>
        <begin position="282"/>
        <end position="303"/>
    </location>
</feature>
<dbReference type="InterPro" id="IPR012337">
    <property type="entry name" value="RNaseH-like_sf"/>
</dbReference>
<dbReference type="InterPro" id="IPR036397">
    <property type="entry name" value="RNaseH_sf"/>
</dbReference>
<dbReference type="PROSITE" id="PS50822">
    <property type="entry name" value="PIWI"/>
    <property type="match status" value="1"/>
</dbReference>
<protein>
    <recommendedName>
        <fullName evidence="2">Piwi domain-containing protein</fullName>
    </recommendedName>
</protein>
<dbReference type="Proteomes" id="UP000091820">
    <property type="component" value="Unassembled WGS sequence"/>
</dbReference>
<feature type="compositionally biased region" description="Low complexity" evidence="1">
    <location>
        <begin position="110"/>
        <end position="123"/>
    </location>
</feature>
<feature type="compositionally biased region" description="Polar residues" evidence="1">
    <location>
        <begin position="217"/>
        <end position="231"/>
    </location>
</feature>
<dbReference type="Gene3D" id="3.40.50.2300">
    <property type="match status" value="1"/>
</dbReference>
<feature type="compositionally biased region" description="Polar residues" evidence="1">
    <location>
        <begin position="190"/>
        <end position="209"/>
    </location>
</feature>
<evidence type="ECO:0000313" key="4">
    <source>
        <dbReference type="Proteomes" id="UP000091820"/>
    </source>
</evidence>
<organism evidence="3 4">
    <name type="scientific">Glossina brevipalpis</name>
    <dbReference type="NCBI Taxonomy" id="37001"/>
    <lineage>
        <taxon>Eukaryota</taxon>
        <taxon>Metazoa</taxon>
        <taxon>Ecdysozoa</taxon>
        <taxon>Arthropoda</taxon>
        <taxon>Hexapoda</taxon>
        <taxon>Insecta</taxon>
        <taxon>Pterygota</taxon>
        <taxon>Neoptera</taxon>
        <taxon>Endopterygota</taxon>
        <taxon>Diptera</taxon>
        <taxon>Brachycera</taxon>
        <taxon>Muscomorpha</taxon>
        <taxon>Hippoboscoidea</taxon>
        <taxon>Glossinidae</taxon>
        <taxon>Glossina</taxon>
    </lineage>
</organism>
<dbReference type="Pfam" id="PF02171">
    <property type="entry name" value="Piwi"/>
    <property type="match status" value="1"/>
</dbReference>
<keyword evidence="4" id="KW-1185">Reference proteome</keyword>
<accession>A0A1A9WFH2</accession>
<dbReference type="PANTHER" id="PTHR22891">
    <property type="entry name" value="EUKARYOTIC TRANSLATION INITIATION FACTOR 2C"/>
    <property type="match status" value="1"/>
</dbReference>
<reference evidence="4" key="1">
    <citation type="submission" date="2014-03" db="EMBL/GenBank/DDBJ databases">
        <authorList>
            <person name="Aksoy S."/>
            <person name="Warren W."/>
            <person name="Wilson R.K."/>
        </authorList>
    </citation>
    <scope>NUCLEOTIDE SEQUENCE [LARGE SCALE GENOMIC DNA]</scope>
    <source>
        <strain evidence="4">IAEA</strain>
    </source>
</reference>
<feature type="domain" description="Piwi" evidence="2">
    <location>
        <begin position="339"/>
        <end position="645"/>
    </location>
</feature>
<feature type="compositionally biased region" description="Polar residues" evidence="1">
    <location>
        <begin position="81"/>
        <end position="102"/>
    </location>
</feature>
<reference evidence="3" key="2">
    <citation type="submission" date="2020-05" db="UniProtKB">
        <authorList>
            <consortium name="EnsemblMetazoa"/>
        </authorList>
    </citation>
    <scope>IDENTIFICATION</scope>
    <source>
        <strain evidence="3">IAEA</strain>
    </source>
</reference>
<evidence type="ECO:0000313" key="3">
    <source>
        <dbReference type="EnsemblMetazoa" id="GBRI017820-PA"/>
    </source>
</evidence>
<dbReference type="AlphaFoldDB" id="A0A1A9WFH2"/>
<evidence type="ECO:0000259" key="2">
    <source>
        <dbReference type="PROSITE" id="PS50822"/>
    </source>
</evidence>